<evidence type="ECO:0000313" key="6">
    <source>
        <dbReference type="Proteomes" id="UP000650833"/>
    </source>
</evidence>
<feature type="region of interest" description="Disordered" evidence="3">
    <location>
        <begin position="924"/>
        <end position="966"/>
    </location>
</feature>
<feature type="region of interest" description="Disordered" evidence="3">
    <location>
        <begin position="1066"/>
        <end position="1123"/>
    </location>
</feature>
<feature type="compositionally biased region" description="Basic and acidic residues" evidence="3">
    <location>
        <begin position="1572"/>
        <end position="1583"/>
    </location>
</feature>
<feature type="compositionally biased region" description="Low complexity" evidence="3">
    <location>
        <begin position="791"/>
        <end position="829"/>
    </location>
</feature>
<dbReference type="Pfam" id="PF20412">
    <property type="entry name" value="RALGAPB_N"/>
    <property type="match status" value="1"/>
</dbReference>
<feature type="compositionally biased region" description="Low complexity" evidence="3">
    <location>
        <begin position="1108"/>
        <end position="1117"/>
    </location>
</feature>
<name>A0A8H7QT66_9FUNG</name>
<feature type="region of interest" description="Disordered" evidence="3">
    <location>
        <begin position="573"/>
        <end position="595"/>
    </location>
</feature>
<dbReference type="GO" id="GO:0005096">
    <property type="term" value="F:GTPase activator activity"/>
    <property type="evidence" value="ECO:0007669"/>
    <property type="project" value="UniProtKB-KW"/>
</dbReference>
<organism evidence="5 6">
    <name type="scientific">Mucor plumbeus</name>
    <dbReference type="NCBI Taxonomy" id="97098"/>
    <lineage>
        <taxon>Eukaryota</taxon>
        <taxon>Fungi</taxon>
        <taxon>Fungi incertae sedis</taxon>
        <taxon>Mucoromycota</taxon>
        <taxon>Mucoromycotina</taxon>
        <taxon>Mucoromycetes</taxon>
        <taxon>Mucorales</taxon>
        <taxon>Mucorineae</taxon>
        <taxon>Mucoraceae</taxon>
        <taxon>Mucor</taxon>
    </lineage>
</organism>
<dbReference type="InterPro" id="IPR035974">
    <property type="entry name" value="Rap/Ran-GAP_sf"/>
</dbReference>
<dbReference type="EMBL" id="JAEPRC010000392">
    <property type="protein sequence ID" value="KAG2198287.1"/>
    <property type="molecule type" value="Genomic_DNA"/>
</dbReference>
<feature type="compositionally biased region" description="Polar residues" evidence="3">
    <location>
        <begin position="1071"/>
        <end position="1082"/>
    </location>
</feature>
<evidence type="ECO:0000313" key="5">
    <source>
        <dbReference type="EMBL" id="KAG2198287.1"/>
    </source>
</evidence>
<feature type="compositionally biased region" description="Basic and acidic residues" evidence="3">
    <location>
        <begin position="941"/>
        <end position="961"/>
    </location>
</feature>
<reference evidence="5" key="1">
    <citation type="submission" date="2020-12" db="EMBL/GenBank/DDBJ databases">
        <title>Metabolic potential, ecology and presence of endohyphal bacteria is reflected in genomic diversity of Mucoromycotina.</title>
        <authorList>
            <person name="Muszewska A."/>
            <person name="Okrasinska A."/>
            <person name="Steczkiewicz K."/>
            <person name="Drgas O."/>
            <person name="Orlowska M."/>
            <person name="Perlinska-Lenart U."/>
            <person name="Aleksandrzak-Piekarczyk T."/>
            <person name="Szatraj K."/>
            <person name="Zielenkiewicz U."/>
            <person name="Pilsyk S."/>
            <person name="Malc E."/>
            <person name="Mieczkowski P."/>
            <person name="Kruszewska J.S."/>
            <person name="Biernat P."/>
            <person name="Pawlowska J."/>
        </authorList>
    </citation>
    <scope>NUCLEOTIDE SEQUENCE</scope>
    <source>
        <strain evidence="5">CBS 226.32</strain>
    </source>
</reference>
<feature type="compositionally biased region" description="Gly residues" evidence="3">
    <location>
        <begin position="1014"/>
        <end position="1039"/>
    </location>
</feature>
<protein>
    <recommendedName>
        <fullName evidence="4">Rap-GAP domain-containing protein</fullName>
    </recommendedName>
</protein>
<dbReference type="GO" id="GO:0005634">
    <property type="term" value="C:nucleus"/>
    <property type="evidence" value="ECO:0007669"/>
    <property type="project" value="InterPro"/>
</dbReference>
<dbReference type="SUPFAM" id="SSF111347">
    <property type="entry name" value="Rap/Ran-GAP"/>
    <property type="match status" value="1"/>
</dbReference>
<dbReference type="Gene3D" id="3.40.50.11210">
    <property type="entry name" value="Rap/Ran-GAP"/>
    <property type="match status" value="1"/>
</dbReference>
<evidence type="ECO:0000259" key="4">
    <source>
        <dbReference type="PROSITE" id="PS50085"/>
    </source>
</evidence>
<dbReference type="FunFam" id="3.40.50.11210:FF:000001">
    <property type="entry name" value="Ral GTPase-activating protein subunit alpha-1 isoform 1"/>
    <property type="match status" value="1"/>
</dbReference>
<dbReference type="InterPro" id="IPR000331">
    <property type="entry name" value="Rap/Ran_GAP_dom"/>
</dbReference>
<dbReference type="InterPro" id="IPR046859">
    <property type="entry name" value="RGPA/RALGAPB_N"/>
</dbReference>
<feature type="region of interest" description="Disordered" evidence="3">
    <location>
        <begin position="1"/>
        <end position="23"/>
    </location>
</feature>
<feature type="compositionally biased region" description="Basic and acidic residues" evidence="3">
    <location>
        <begin position="1083"/>
        <end position="1097"/>
    </location>
</feature>
<feature type="region of interest" description="Disordered" evidence="3">
    <location>
        <begin position="791"/>
        <end position="898"/>
    </location>
</feature>
<dbReference type="InterPro" id="IPR027107">
    <property type="entry name" value="Tuberin/Ral-act_asu"/>
</dbReference>
<dbReference type="GO" id="GO:0005737">
    <property type="term" value="C:cytoplasm"/>
    <property type="evidence" value="ECO:0007669"/>
    <property type="project" value="TreeGrafter"/>
</dbReference>
<dbReference type="GO" id="GO:0051056">
    <property type="term" value="P:regulation of small GTPase mediated signal transduction"/>
    <property type="evidence" value="ECO:0007669"/>
    <property type="project" value="InterPro"/>
</dbReference>
<feature type="region of interest" description="Disordered" evidence="3">
    <location>
        <begin position="1547"/>
        <end position="1567"/>
    </location>
</feature>
<evidence type="ECO:0000256" key="1">
    <source>
        <dbReference type="ARBA" id="ARBA00022468"/>
    </source>
</evidence>
<dbReference type="PROSITE" id="PS50085">
    <property type="entry name" value="RAPGAP"/>
    <property type="match status" value="1"/>
</dbReference>
<dbReference type="OrthoDB" id="19311at2759"/>
<dbReference type="PANTHER" id="PTHR10063:SF11">
    <property type="entry name" value="RHO GTPASE-ACTIVATING PROTEIN CG5521-RELATED"/>
    <property type="match status" value="1"/>
</dbReference>
<feature type="region of interest" description="Disordered" evidence="3">
    <location>
        <begin position="1572"/>
        <end position="1591"/>
    </location>
</feature>
<gene>
    <name evidence="5" type="ORF">INT46_010942</name>
</gene>
<feature type="domain" description="Rap-GAP" evidence="4">
    <location>
        <begin position="1889"/>
        <end position="2100"/>
    </location>
</feature>
<dbReference type="Proteomes" id="UP000650833">
    <property type="component" value="Unassembled WGS sequence"/>
</dbReference>
<accession>A0A8H7QT66</accession>
<evidence type="ECO:0000256" key="2">
    <source>
        <dbReference type="ARBA" id="ARBA00022553"/>
    </source>
</evidence>
<evidence type="ECO:0000256" key="3">
    <source>
        <dbReference type="SAM" id="MobiDB-lite"/>
    </source>
</evidence>
<feature type="compositionally biased region" description="Low complexity" evidence="3">
    <location>
        <begin position="573"/>
        <end position="585"/>
    </location>
</feature>
<dbReference type="PANTHER" id="PTHR10063">
    <property type="entry name" value="TUBERIN"/>
    <property type="match status" value="1"/>
</dbReference>
<proteinExistence type="predicted"/>
<dbReference type="SUPFAM" id="SSF48371">
    <property type="entry name" value="ARM repeat"/>
    <property type="match status" value="1"/>
</dbReference>
<keyword evidence="2" id="KW-0597">Phosphoprotein</keyword>
<feature type="region of interest" description="Disordered" evidence="3">
    <location>
        <begin position="980"/>
        <end position="1040"/>
    </location>
</feature>
<dbReference type="Pfam" id="PF02145">
    <property type="entry name" value="Rap_GAP"/>
    <property type="match status" value="1"/>
</dbReference>
<keyword evidence="6" id="KW-1185">Reference proteome</keyword>
<feature type="compositionally biased region" description="Low complexity" evidence="3">
    <location>
        <begin position="980"/>
        <end position="1013"/>
    </location>
</feature>
<dbReference type="InterPro" id="IPR016024">
    <property type="entry name" value="ARM-type_fold"/>
</dbReference>
<keyword evidence="1" id="KW-0343">GTPase activation</keyword>
<sequence length="2125" mass="237927">MKKVASSSSSTKKGLLSTSVATSASLPEKPKSIINENIDNNNNTLGLDVPILPSTSTFTLSSTKDDKPEKLKKKAKNFLDERQKIKSRAQSLWSFIDATNTFDQARFFQEHAEQVFQVVFETCIHQIEKIKHKSERPTSWNSKELVSLQKTLLLLRKIFLYVPELMRNGWQRHNIAIILTYVLDHGNHPRLRALGFQLLLLWLNDQVVEYPECMNLFANAISLDLFVLDEIRYYSPTSSNSSINTNPPSIPTPMHATTHLVSPTNIQDVEEPPTSNKLHSSGLQFVKKLRESHTDKQINHGLQRDDKIKSSPIELRQRLILGDDTQPLFPNPVQPTFNDSIALIHIFISNLVRLAFVAAGSPPPPDEYDYPPGDHFEPDDGIATGVGIDAATASAKFLFKIFKTHYITKFVPLISRSLHVEGTLKSEVCGFPSCPPSILRSLLRFLIGYCLDNNSHQSNAHWPHLSHAPAAATPSSSPATPILKSIVLSSHETREMLHEIIRQSLILPCTNSQYRDITRGAIHILGVWILGSEEERPSFLRRSGSISAVTRSSSTASVSNSLNNDNASIISSSRVITTSPTTEESPLPPLPQSKANEEEYSDANTFLRRYLLMIKLIFEDRTPKKSGGSRDMMVANVQQVTDWEGLVTLYKDAINVYRAIAVSKGGIEIEWESWELLLQCLLDIQQWFMSQPEKYSRIPVQSLAEELADYIWETLLHAFIRTKITHTELWHNLKIHMVSSMRWVQALNQWVRIMQKLTRLLSSRLYKVEYDLYTETKFRLIEEFPSSANSNNNRYSAHFNSSGSGNVNNSSSGNNNNSITGVGTSNNSGRALSNVGGNPRVKVRSRHLSMQGNPRHGGSLKRGSSGRPLSACGSEGQLTDMKSQEKQYIEPQEQPIPEGSVSTILRNLSSASLSDIANTFKTDRKSTNLASSVVDEEGEEEGGRGGGRGEEDEGGHQEPESSKQNVKFGIKKNIISSASFSNTPSSSIHSSSNIQPSSTSISKRSNTNTSGNSLTGGGSGGSINGGNGGTSGSGTTGEKGVGRRAISIQQLDTLWQDSGSKLLNFVHHGDTNANPQISTSKIASRDEEKKGIIDWDHTSGSSIEETSTKSNRTSSSSAWPAGETISMMTNPASVTEKLPASLGSFKSSEFLVLSNLPYDGQQVLSIWKNMLLTIGNVNQIEGPQNHAIAMNCIVEIWDTLRLVRAQQPYRDIPIPAMFEAAPWLFQATELPSAFDAGKAAAYGSLCRLMSQRPEEKVPEGYFAAFYKSILKGLASNDKTIIHAIILNSERLFGSSLPGVHILIPSFINAIEKLLLHDNSSREIVPCNVRKSCITILGSLVSISNHLKNVTIQIDKLDMSWVQGFHQEKSFSFADVKVWLKNVFIQLVNVGHIPRLEQDADSHCMLLGALCALILDELLSCDEPQHDIVHECILSLVNHLYWCNISIVNTVCDCLNTIAQVYKDKLDPEGILVQEILTRVIDSLNIHLKYYEKSSKGGRGFIISKLFSCLLEWIMSIEPIILTETDLCQLVFDVIELALHSALEGSDKLLPHPPNGNRSTQNKMKEVSFKLKSSEKRPTFHQQEEVMGSDVPENDRGYVKESAEAVLLHLLHHFNNFAPPYGPATIHSTIIGPGVSQDDAEYHQYQYFSFNDTTIVAFVELPKTQLREAQARMIIRDLTGRYVWDTQLEPKFGKSETDYSIKNNFVLRQDVCVQLQEDEVPQDIQKRQDSSEHFQDPMDDLLKKIGNLHPDCLLDPSLPLNVPSTKTLLQTEMVGNLGSQLDDYLQKEAQNNKQQESDVQLWYSKMNMLRKKETEDGVLKRGESMQTHLMANFSSRKDFLPAFPNEAEKPNVPFQQSRLLMSHMGFIHYNHLKNGSFQMLNKTPALYRDLRGLDRKHGRETMKIGLIYVAHGQEDEQSILQNSRGSMKYNAFVNSLGWDIDIATHTGYLGGLERNLTNGTRASYYCSSSIEMIFHDVTKMPTDVSDPKQLKKKRHIGNDHVHIIWNEHDRDYKIDTIGGDFGNAQIIVTPLPDNLYSIQVYRDSKIPYFGPLFDRMIVSQSTLGCLVRSTAIDAFRASVHTNLYSFYKCVYAQRSNDVKTITNRHKVANWSYEQFMEKIFMPEEQL</sequence>
<comment type="caution">
    <text evidence="5">The sequence shown here is derived from an EMBL/GenBank/DDBJ whole genome shotgun (WGS) entry which is preliminary data.</text>
</comment>